<keyword evidence="2" id="KW-1185">Reference proteome</keyword>
<dbReference type="GO" id="GO:0016788">
    <property type="term" value="F:hydrolase activity, acting on ester bonds"/>
    <property type="evidence" value="ECO:0007669"/>
    <property type="project" value="UniProtKB-ARBA"/>
</dbReference>
<dbReference type="HOGENOM" id="CLU_048398_0_0_7"/>
<organism evidence="1 2">
    <name type="scientific">Helicobacter pullorum MIT 98-5489</name>
    <dbReference type="NCBI Taxonomy" id="537972"/>
    <lineage>
        <taxon>Bacteria</taxon>
        <taxon>Pseudomonadati</taxon>
        <taxon>Campylobacterota</taxon>
        <taxon>Epsilonproteobacteria</taxon>
        <taxon>Campylobacterales</taxon>
        <taxon>Helicobacteraceae</taxon>
        <taxon>Helicobacter</taxon>
    </lineage>
</organism>
<sequence>MKKVLIYGFGWTGQSMLQLCVKIGFECKVLDDNINLDFTQDDIFIDQKGITENFDIYFVCIINKESAKEAYNKLKDAGIPKVKIKFISTYDYKNKMAFLVREYFKEPSQVLKKWLEDDQSMTYFHSQMKAMLNEYYQIKKSNADSLLEWSNKIRSTMIGQTIFAKLYTSALIKSDLAHIAYPGFNIGISFEKKEDKNFYFVQKIDFEAIMQRPKDVKLVACFGNSALRVEYLPLEDTITAFLQKKLGKKYIVLNFGVTGYTIYEQMMLYNALVFPLKPEIVISCFGGTDWRTGIVSCEHLVKTHKMTYTPGFYEYAYKKVTKSELPLYSEIGNDRKAINNKILDDDVNEAIACRLRQFNLVTSGGGGAFYAFIQPLLPCKLKWTKEEKEMRDKERKLLEHTLAYQNEIIDNRILKYVAGLKDKIRDCDFVCDLNEIFHKSEESIFTNHWIHCNAKGNEMVAEKIFEVLKQKGIVG</sequence>
<evidence type="ECO:0000313" key="2">
    <source>
        <dbReference type="Proteomes" id="UP000003953"/>
    </source>
</evidence>
<name>C5F125_9HELI</name>
<accession>C5F125</accession>
<dbReference type="Proteomes" id="UP000003953">
    <property type="component" value="Unassembled WGS sequence"/>
</dbReference>
<dbReference type="SUPFAM" id="SSF52266">
    <property type="entry name" value="SGNH hydrolase"/>
    <property type="match status" value="1"/>
</dbReference>
<proteinExistence type="predicted"/>
<dbReference type="EMBL" id="DS990444">
    <property type="protein sequence ID" value="EEQ63929.1"/>
    <property type="molecule type" value="Genomic_DNA"/>
</dbReference>
<dbReference type="AlphaFoldDB" id="C5F125"/>
<evidence type="ECO:0000313" key="1">
    <source>
        <dbReference type="EMBL" id="EEQ63929.1"/>
    </source>
</evidence>
<dbReference type="Gene3D" id="3.40.50.1110">
    <property type="entry name" value="SGNH hydrolase"/>
    <property type="match status" value="1"/>
</dbReference>
<reference evidence="2" key="1">
    <citation type="journal article" date="2014" name="Genome Announc.">
        <title>Draft genome sequences of six enterohepatic helicobacter species isolated from humans and one from rhesus macaques.</title>
        <authorList>
            <person name="Shen Z."/>
            <person name="Sheh A."/>
            <person name="Young S.K."/>
            <person name="Abouelliel A."/>
            <person name="Ward D.V."/>
            <person name="Earl A.M."/>
            <person name="Fox J.G."/>
        </authorList>
    </citation>
    <scope>NUCLEOTIDE SEQUENCE [LARGE SCALE GENOMIC DNA]</scope>
    <source>
        <strain evidence="2">MIT 98-5489</strain>
    </source>
</reference>
<gene>
    <name evidence="1" type="ORF">HPMG_01386</name>
</gene>
<dbReference type="RefSeq" id="WP_005022518.1">
    <property type="nucleotide sequence ID" value="NZ_DS990444.1"/>
</dbReference>
<protein>
    <submittedName>
        <fullName evidence="1">Uncharacterized protein</fullName>
    </submittedName>
</protein>
<dbReference type="InterPro" id="IPR036514">
    <property type="entry name" value="SGNH_hydro_sf"/>
</dbReference>